<organism evidence="1 2">
    <name type="scientific">Tunturiibacter gelidiferens</name>
    <dbReference type="NCBI Taxonomy" id="3069689"/>
    <lineage>
        <taxon>Bacteria</taxon>
        <taxon>Pseudomonadati</taxon>
        <taxon>Acidobacteriota</taxon>
        <taxon>Terriglobia</taxon>
        <taxon>Terriglobales</taxon>
        <taxon>Acidobacteriaceae</taxon>
        <taxon>Tunturiibacter</taxon>
    </lineage>
</organism>
<gene>
    <name evidence="1" type="ORF">HDF14_001384</name>
</gene>
<name>A0A9X0QCK9_9BACT</name>
<evidence type="ECO:0000313" key="1">
    <source>
        <dbReference type="EMBL" id="MBB5327778.1"/>
    </source>
</evidence>
<sequence>MHHGVRTRYEGELHLICKNMSLAGRNAPRGEKNVDNGERVYCRRSDRFGFRTSKSNRTASQEKSAA</sequence>
<protein>
    <submittedName>
        <fullName evidence="1">Uncharacterized protein</fullName>
    </submittedName>
</protein>
<reference evidence="1 2" key="1">
    <citation type="submission" date="2020-08" db="EMBL/GenBank/DDBJ databases">
        <title>Genomic Encyclopedia of Type Strains, Phase IV (KMG-V): Genome sequencing to study the core and pangenomes of soil and plant-associated prokaryotes.</title>
        <authorList>
            <person name="Whitman W."/>
        </authorList>
    </citation>
    <scope>NUCLEOTIDE SEQUENCE [LARGE SCALE GENOMIC DNA]</scope>
    <source>
        <strain evidence="1 2">X5P2</strain>
    </source>
</reference>
<dbReference type="Proteomes" id="UP000535182">
    <property type="component" value="Unassembled WGS sequence"/>
</dbReference>
<keyword evidence="2" id="KW-1185">Reference proteome</keyword>
<accession>A0A9X0QCK9</accession>
<dbReference type="EMBL" id="JACHEB010000003">
    <property type="protein sequence ID" value="MBB5327778.1"/>
    <property type="molecule type" value="Genomic_DNA"/>
</dbReference>
<evidence type="ECO:0000313" key="2">
    <source>
        <dbReference type="Proteomes" id="UP000535182"/>
    </source>
</evidence>
<comment type="caution">
    <text evidence="1">The sequence shown here is derived from an EMBL/GenBank/DDBJ whole genome shotgun (WGS) entry which is preliminary data.</text>
</comment>
<dbReference type="AlphaFoldDB" id="A0A9X0QCK9"/>
<proteinExistence type="predicted"/>